<organism evidence="2 3">
    <name type="scientific">Caenimonas koreensis DSM 17982</name>
    <dbReference type="NCBI Taxonomy" id="1121255"/>
    <lineage>
        <taxon>Bacteria</taxon>
        <taxon>Pseudomonadati</taxon>
        <taxon>Pseudomonadota</taxon>
        <taxon>Betaproteobacteria</taxon>
        <taxon>Burkholderiales</taxon>
        <taxon>Comamonadaceae</taxon>
        <taxon>Caenimonas</taxon>
    </lineage>
</organism>
<feature type="chain" id="PRO_5032916861" description="Copper resistance protein" evidence="1">
    <location>
        <begin position="28"/>
        <end position="137"/>
    </location>
</feature>
<accession>A0A844B847</accession>
<sequence length="137" mass="14897">MVRRPAHRMTTTFFVVLSLLFSQLALANYICPPAVPAQSAPMAMEMAFGQPCESMSMAAGKTMDQEQPALCHQHCVNAPQSFDPVQIPVVSLPAIVQVLVVPLLLNANAGESVVFTRAGRERPPPDPLFLSTLRLRV</sequence>
<dbReference type="AlphaFoldDB" id="A0A844B847"/>
<dbReference type="RefSeq" id="WP_153586648.1">
    <property type="nucleotide sequence ID" value="NZ_WJBU01000023.1"/>
</dbReference>
<comment type="caution">
    <text evidence="2">The sequence shown here is derived from an EMBL/GenBank/DDBJ whole genome shotgun (WGS) entry which is preliminary data.</text>
</comment>
<feature type="signal peptide" evidence="1">
    <location>
        <begin position="1"/>
        <end position="27"/>
    </location>
</feature>
<proteinExistence type="predicted"/>
<gene>
    <name evidence="2" type="ORF">GHT07_18820</name>
</gene>
<protein>
    <recommendedName>
        <fullName evidence="4">Copper resistance protein</fullName>
    </recommendedName>
</protein>
<keyword evidence="1" id="KW-0732">Signal</keyword>
<dbReference type="EMBL" id="WJBU01000023">
    <property type="protein sequence ID" value="MRD49333.1"/>
    <property type="molecule type" value="Genomic_DNA"/>
</dbReference>
<evidence type="ECO:0000313" key="3">
    <source>
        <dbReference type="Proteomes" id="UP000487350"/>
    </source>
</evidence>
<evidence type="ECO:0008006" key="4">
    <source>
        <dbReference type="Google" id="ProtNLM"/>
    </source>
</evidence>
<evidence type="ECO:0000313" key="2">
    <source>
        <dbReference type="EMBL" id="MRD49333.1"/>
    </source>
</evidence>
<dbReference type="Proteomes" id="UP000487350">
    <property type="component" value="Unassembled WGS sequence"/>
</dbReference>
<dbReference type="OrthoDB" id="8592785at2"/>
<name>A0A844B847_9BURK</name>
<reference evidence="2 3" key="1">
    <citation type="submission" date="2019-11" db="EMBL/GenBank/DDBJ databases">
        <title>Caenimonas koreensis gen. nov., sp. nov., isolated from activated sludge.</title>
        <authorList>
            <person name="Seung H.R."/>
        </authorList>
    </citation>
    <scope>NUCLEOTIDE SEQUENCE [LARGE SCALE GENOMIC DNA]</scope>
    <source>
        <strain evidence="2 3">EMB320</strain>
    </source>
</reference>
<evidence type="ECO:0000256" key="1">
    <source>
        <dbReference type="SAM" id="SignalP"/>
    </source>
</evidence>
<keyword evidence="3" id="KW-1185">Reference proteome</keyword>